<comment type="caution">
    <text evidence="1">The sequence shown here is derived from an EMBL/GenBank/DDBJ whole genome shotgun (WGS) entry which is preliminary data.</text>
</comment>
<evidence type="ECO:0000313" key="2">
    <source>
        <dbReference type="Proteomes" id="UP001204144"/>
    </source>
</evidence>
<gene>
    <name evidence="1" type="ORF">EGI31_19435</name>
</gene>
<reference evidence="1 2" key="1">
    <citation type="submission" date="2018-11" db="EMBL/GenBank/DDBJ databases">
        <title>Novel bacteria species description.</title>
        <authorList>
            <person name="Han J.-H."/>
        </authorList>
    </citation>
    <scope>NUCLEOTIDE SEQUENCE [LARGE SCALE GENOMIC DNA]</scope>
    <source>
        <strain evidence="1 2">KCTC23259</strain>
    </source>
</reference>
<organism evidence="1 2">
    <name type="scientific">Lacihabitans soyangensis</name>
    <dbReference type="NCBI Taxonomy" id="869394"/>
    <lineage>
        <taxon>Bacteria</taxon>
        <taxon>Pseudomonadati</taxon>
        <taxon>Bacteroidota</taxon>
        <taxon>Cytophagia</taxon>
        <taxon>Cytophagales</taxon>
        <taxon>Leadbetterellaceae</taxon>
        <taxon>Lacihabitans</taxon>
    </lineage>
</organism>
<evidence type="ECO:0000313" key="1">
    <source>
        <dbReference type="EMBL" id="MCP9765112.1"/>
    </source>
</evidence>
<accession>A0AAE3KU16</accession>
<dbReference type="RefSeq" id="WP_255038799.1">
    <property type="nucleotide sequence ID" value="NZ_RJUF01000180.1"/>
</dbReference>
<sequence length="473" mass="53589">MYGIKIDGVWADMSPGQTVKLMRWNSLFDFDTVRGSLVNDFTLPFSPINDKLFGWFREPGMKYPNKQYYCEKIADGYVIERGFIELVDCTETEYVVIFTQNLSEIFGEYQNVLMNKLPLGSSGFGSAQPPVIAANHLTDILCWPTVANSAFYGTNVQAGWNGKMNEWVTSTSLNNHARVPMLFLRWVFERIGELCDFKFEGDFFESEVFKRAVVYNCFSLDDATTITYANHLPEVTIPELIKELRKLFNLAIYFNVNSRTMYAYFGNEILTRPTVLNWTKKVVPSASRTPERLNRIKLDWELDQGDNVMKRVPLPTGFDFYQTPETQRGFVFEIVSKVSTVAVEAGMATVEQIGASPRFNQGGAKFAPRIALWNGVVGGVPTIAPTYGSWNIAWSGANNLKDKCYGNYEAFRKSTSSKVVLADLTALDLHQIDWHNNVNAHHSVFVKGKEYFVAAVETLLPLNGRSQVVLWEK</sequence>
<name>A0AAE3KU16_9BACT</name>
<protein>
    <submittedName>
        <fullName evidence="1">Uncharacterized protein</fullName>
    </submittedName>
</protein>
<dbReference type="AlphaFoldDB" id="A0AAE3KU16"/>
<keyword evidence="2" id="KW-1185">Reference proteome</keyword>
<dbReference type="Proteomes" id="UP001204144">
    <property type="component" value="Unassembled WGS sequence"/>
</dbReference>
<proteinExistence type="predicted"/>
<dbReference type="EMBL" id="RJUF01000180">
    <property type="protein sequence ID" value="MCP9765112.1"/>
    <property type="molecule type" value="Genomic_DNA"/>
</dbReference>